<organism evidence="1 2">
    <name type="scientific">Gossypium trilobum</name>
    <dbReference type="NCBI Taxonomy" id="34281"/>
    <lineage>
        <taxon>Eukaryota</taxon>
        <taxon>Viridiplantae</taxon>
        <taxon>Streptophyta</taxon>
        <taxon>Embryophyta</taxon>
        <taxon>Tracheophyta</taxon>
        <taxon>Spermatophyta</taxon>
        <taxon>Magnoliopsida</taxon>
        <taxon>eudicotyledons</taxon>
        <taxon>Gunneridae</taxon>
        <taxon>Pentapetalae</taxon>
        <taxon>rosids</taxon>
        <taxon>malvids</taxon>
        <taxon>Malvales</taxon>
        <taxon>Malvaceae</taxon>
        <taxon>Malvoideae</taxon>
        <taxon>Gossypium</taxon>
    </lineage>
</organism>
<keyword evidence="2" id="KW-1185">Reference proteome</keyword>
<gene>
    <name evidence="1" type="ORF">Gotri_021362</name>
</gene>
<proteinExistence type="predicted"/>
<dbReference type="Proteomes" id="UP000593568">
    <property type="component" value="Unassembled WGS sequence"/>
</dbReference>
<dbReference type="EMBL" id="JABEZW010000001">
    <property type="protein sequence ID" value="MBA0758357.1"/>
    <property type="molecule type" value="Genomic_DNA"/>
</dbReference>
<comment type="caution">
    <text evidence="1">The sequence shown here is derived from an EMBL/GenBank/DDBJ whole genome shotgun (WGS) entry which is preliminary data.</text>
</comment>
<name>A0A7J9DC94_9ROSI</name>
<protein>
    <submittedName>
        <fullName evidence="1">Uncharacterized protein</fullName>
    </submittedName>
</protein>
<dbReference type="AlphaFoldDB" id="A0A7J9DC94"/>
<evidence type="ECO:0000313" key="2">
    <source>
        <dbReference type="Proteomes" id="UP000593568"/>
    </source>
</evidence>
<accession>A0A7J9DC94</accession>
<sequence length="79" mass="9645">MTPQYVVIIVMLNHKFFISTKLHFCLYKEEKSSEFLRFKTLKPLDTDKRAALQMYKFLAEHHIDDDILRCQRLVYYENE</sequence>
<evidence type="ECO:0000313" key="1">
    <source>
        <dbReference type="EMBL" id="MBA0758357.1"/>
    </source>
</evidence>
<reference evidence="1 2" key="1">
    <citation type="journal article" date="2019" name="Genome Biol. Evol.">
        <title>Insights into the evolution of the New World diploid cottons (Gossypium, subgenus Houzingenia) based on genome sequencing.</title>
        <authorList>
            <person name="Grover C.E."/>
            <person name="Arick M.A. 2nd"/>
            <person name="Thrash A."/>
            <person name="Conover J.L."/>
            <person name="Sanders W.S."/>
            <person name="Peterson D.G."/>
            <person name="Frelichowski J.E."/>
            <person name="Scheffler J.A."/>
            <person name="Scheffler B.E."/>
            <person name="Wendel J.F."/>
        </authorList>
    </citation>
    <scope>NUCLEOTIDE SEQUENCE [LARGE SCALE GENOMIC DNA]</scope>
    <source>
        <strain evidence="1">8</strain>
        <tissue evidence="1">Leaf</tissue>
    </source>
</reference>